<evidence type="ECO:0000313" key="1">
    <source>
        <dbReference type="EMBL" id="KAK7067127.1"/>
    </source>
</evidence>
<keyword evidence="2" id="KW-1185">Reference proteome</keyword>
<dbReference type="EMBL" id="JAXCGZ010018920">
    <property type="protein sequence ID" value="KAK7067127.1"/>
    <property type="molecule type" value="Genomic_DNA"/>
</dbReference>
<proteinExistence type="predicted"/>
<comment type="caution">
    <text evidence="1">The sequence shown here is derived from an EMBL/GenBank/DDBJ whole genome shotgun (WGS) entry which is preliminary data.</text>
</comment>
<reference evidence="1 2" key="1">
    <citation type="submission" date="2023-11" db="EMBL/GenBank/DDBJ databases">
        <title>Halocaridina rubra genome assembly.</title>
        <authorList>
            <person name="Smith C."/>
        </authorList>
    </citation>
    <scope>NUCLEOTIDE SEQUENCE [LARGE SCALE GENOMIC DNA]</scope>
    <source>
        <strain evidence="1">EP-1</strain>
        <tissue evidence="1">Whole</tissue>
    </source>
</reference>
<sequence length="109" mass="12563">MKYWPVCKITSRILGMRPFDVVTYFDVNKLTMSPSATFMLTSKTLLKSITKSAKFFTIADALHGYWQMELTEEDRHLTTFITPKDRFKHCRGPMGDAFSLRGDMQGITN</sequence>
<evidence type="ECO:0008006" key="3">
    <source>
        <dbReference type="Google" id="ProtNLM"/>
    </source>
</evidence>
<dbReference type="SUPFAM" id="SSF56672">
    <property type="entry name" value="DNA/RNA polymerases"/>
    <property type="match status" value="1"/>
</dbReference>
<evidence type="ECO:0000313" key="2">
    <source>
        <dbReference type="Proteomes" id="UP001381693"/>
    </source>
</evidence>
<organism evidence="1 2">
    <name type="scientific">Halocaridina rubra</name>
    <name type="common">Hawaiian red shrimp</name>
    <dbReference type="NCBI Taxonomy" id="373956"/>
    <lineage>
        <taxon>Eukaryota</taxon>
        <taxon>Metazoa</taxon>
        <taxon>Ecdysozoa</taxon>
        <taxon>Arthropoda</taxon>
        <taxon>Crustacea</taxon>
        <taxon>Multicrustacea</taxon>
        <taxon>Malacostraca</taxon>
        <taxon>Eumalacostraca</taxon>
        <taxon>Eucarida</taxon>
        <taxon>Decapoda</taxon>
        <taxon>Pleocyemata</taxon>
        <taxon>Caridea</taxon>
        <taxon>Atyoidea</taxon>
        <taxon>Atyidae</taxon>
        <taxon>Halocaridina</taxon>
    </lineage>
</organism>
<dbReference type="AlphaFoldDB" id="A0AAN8WLD7"/>
<dbReference type="Proteomes" id="UP001381693">
    <property type="component" value="Unassembled WGS sequence"/>
</dbReference>
<dbReference type="InterPro" id="IPR043502">
    <property type="entry name" value="DNA/RNA_pol_sf"/>
</dbReference>
<name>A0AAN8WLD7_HALRR</name>
<dbReference type="GO" id="GO:0071897">
    <property type="term" value="P:DNA biosynthetic process"/>
    <property type="evidence" value="ECO:0007669"/>
    <property type="project" value="UniProtKB-ARBA"/>
</dbReference>
<accession>A0AAN8WLD7</accession>
<dbReference type="Gene3D" id="3.10.10.10">
    <property type="entry name" value="HIV Type 1 Reverse Transcriptase, subunit A, domain 1"/>
    <property type="match status" value="1"/>
</dbReference>
<protein>
    <recommendedName>
        <fullName evidence="3">Reverse transcriptase domain-containing protein</fullName>
    </recommendedName>
</protein>
<gene>
    <name evidence="1" type="ORF">SK128_009204</name>
</gene>